<dbReference type="OrthoDB" id="3064516at2759"/>
<evidence type="ECO:0000313" key="2">
    <source>
        <dbReference type="EMBL" id="RNA41112.1"/>
    </source>
</evidence>
<dbReference type="Proteomes" id="UP000276133">
    <property type="component" value="Unassembled WGS sequence"/>
</dbReference>
<dbReference type="Gene3D" id="3.40.630.10">
    <property type="entry name" value="Zn peptidases"/>
    <property type="match status" value="1"/>
</dbReference>
<dbReference type="InterPro" id="IPR002933">
    <property type="entry name" value="Peptidase_M20"/>
</dbReference>
<organism evidence="2 3">
    <name type="scientific">Brachionus plicatilis</name>
    <name type="common">Marine rotifer</name>
    <name type="synonym">Brachionus muelleri</name>
    <dbReference type="NCBI Taxonomy" id="10195"/>
    <lineage>
        <taxon>Eukaryota</taxon>
        <taxon>Metazoa</taxon>
        <taxon>Spiralia</taxon>
        <taxon>Gnathifera</taxon>
        <taxon>Rotifera</taxon>
        <taxon>Eurotatoria</taxon>
        <taxon>Monogononta</taxon>
        <taxon>Pseudotrocha</taxon>
        <taxon>Ploima</taxon>
        <taxon>Brachionidae</taxon>
        <taxon>Brachionus</taxon>
    </lineage>
</organism>
<dbReference type="STRING" id="10195.A0A3M7SZD3"/>
<dbReference type="PANTHER" id="PTHR45892:SF1">
    <property type="entry name" value="AMINOACYLASE-1"/>
    <property type="match status" value="1"/>
</dbReference>
<keyword evidence="1" id="KW-0378">Hydrolase</keyword>
<name>A0A3M7SZD3_BRAPC</name>
<dbReference type="GO" id="GO:0004046">
    <property type="term" value="F:aminoacylase activity"/>
    <property type="evidence" value="ECO:0007669"/>
    <property type="project" value="TreeGrafter"/>
</dbReference>
<dbReference type="PROSITE" id="PS00758">
    <property type="entry name" value="ARGE_DAPE_CPG2_1"/>
    <property type="match status" value="1"/>
</dbReference>
<dbReference type="FunFam" id="3.40.630.10:FF:000019">
    <property type="entry name" value="Aminoacylase 1"/>
    <property type="match status" value="1"/>
</dbReference>
<evidence type="ECO:0000313" key="3">
    <source>
        <dbReference type="Proteomes" id="UP000276133"/>
    </source>
</evidence>
<accession>A0A3M7SZD3</accession>
<proteinExistence type="predicted"/>
<evidence type="ECO:0000256" key="1">
    <source>
        <dbReference type="ARBA" id="ARBA00022801"/>
    </source>
</evidence>
<dbReference type="Pfam" id="PF01546">
    <property type="entry name" value="Peptidase_M20"/>
    <property type="match status" value="1"/>
</dbReference>
<keyword evidence="3" id="KW-1185">Reference proteome</keyword>
<dbReference type="PANTHER" id="PTHR45892">
    <property type="entry name" value="AMINOACYLASE-1"/>
    <property type="match status" value="1"/>
</dbReference>
<protein>
    <submittedName>
        <fullName evidence="2">Aminoacylase-1</fullName>
    </submittedName>
</protein>
<dbReference type="InterPro" id="IPR001261">
    <property type="entry name" value="ArgE/DapE_CS"/>
</dbReference>
<gene>
    <name evidence="2" type="ORF">BpHYR1_013367</name>
</gene>
<feature type="non-terminal residue" evidence="2">
    <location>
        <position position="230"/>
    </location>
</feature>
<reference evidence="2 3" key="1">
    <citation type="journal article" date="2018" name="Sci. Rep.">
        <title>Genomic signatures of local adaptation to the degree of environmental predictability in rotifers.</title>
        <authorList>
            <person name="Franch-Gras L."/>
            <person name="Hahn C."/>
            <person name="Garcia-Roger E.M."/>
            <person name="Carmona M.J."/>
            <person name="Serra M."/>
            <person name="Gomez A."/>
        </authorList>
    </citation>
    <scope>NUCLEOTIDE SEQUENCE [LARGE SCALE GENOMIC DNA]</scope>
    <source>
        <strain evidence="2">HYR1</strain>
    </source>
</reference>
<dbReference type="AlphaFoldDB" id="A0A3M7SZD3"/>
<sequence length="230" mass="26525">MSEKKAIENLIEYLKIKTVHPDPDYESAIKFIKKCAEEIGFDSYKEVEVCPKRIVCVLTYLGTEPKKQSILLNSHTDVVPADPNYWKYDPFAGFVDENGNIFARGVQDMKSVGIQHLEVIRKMKENKMRPKRTIHLTFVPDEEIGGETGFLPFLDTKEFTEMNVGVALDEGQASPNEEFCVYYGERLSWWLYLTVSGNTGHGSRFIEKTAAEKLQRLLNKFLEYREQQKL</sequence>
<dbReference type="SUPFAM" id="SSF53187">
    <property type="entry name" value="Zn-dependent exopeptidases"/>
    <property type="match status" value="1"/>
</dbReference>
<dbReference type="EMBL" id="REGN01000557">
    <property type="protein sequence ID" value="RNA41112.1"/>
    <property type="molecule type" value="Genomic_DNA"/>
</dbReference>
<dbReference type="InterPro" id="IPR052083">
    <property type="entry name" value="Aminoacylase-1_M20A"/>
</dbReference>
<comment type="caution">
    <text evidence="2">The sequence shown here is derived from an EMBL/GenBank/DDBJ whole genome shotgun (WGS) entry which is preliminary data.</text>
</comment>